<evidence type="ECO:0000313" key="2">
    <source>
        <dbReference type="EMBL" id="QLL67309.1"/>
    </source>
</evidence>
<dbReference type="EMBL" id="CP046639">
    <property type="protein sequence ID" value="QLL67309.1"/>
    <property type="molecule type" value="Genomic_DNA"/>
</dbReference>
<sequence>MMHPLAYLIDTLLSAYNFALIAYVLLGWLIAMRVVNRDNEFVYRAYAALSRLSRPAIALIQRYIPSVAGLDLSPMILLISISFFRYALRYYFG</sequence>
<accession>A0A7H9E1K4</accession>
<dbReference type="InterPro" id="IPR003425">
    <property type="entry name" value="CCB3/YggT"/>
</dbReference>
<gene>
    <name evidence="2" type="ORF">O998_04035</name>
</gene>
<feature type="transmembrane region" description="Helical" evidence="1">
    <location>
        <begin position="72"/>
        <end position="92"/>
    </location>
</feature>
<dbReference type="GO" id="GO:0016020">
    <property type="term" value="C:membrane"/>
    <property type="evidence" value="ECO:0007669"/>
    <property type="project" value="InterPro"/>
</dbReference>
<dbReference type="AlphaFoldDB" id="A0A7H9E1K4"/>
<dbReference type="Proteomes" id="UP000510938">
    <property type="component" value="Chromosome"/>
</dbReference>
<reference evidence="2 3" key="1">
    <citation type="submission" date="2019-12" db="EMBL/GenBank/DDBJ databases">
        <title>A sheep strain of Anaplasma phagocytophilum contains multiple genomes.</title>
        <authorList>
            <person name="Barbet A.F."/>
            <person name="Crosby F.L."/>
            <person name="Eskeland S."/>
            <person name="Stuen S."/>
            <person name="Granquist E.G."/>
            <person name="Munderloh U.G."/>
        </authorList>
    </citation>
    <scope>NUCLEOTIDE SEQUENCE [LARGE SCALE GENOMIC DNA]</scope>
    <source>
        <strain evidence="2 3">Norway Variant 1</strain>
    </source>
</reference>
<keyword evidence="1" id="KW-1133">Transmembrane helix</keyword>
<organism evidence="2 3">
    <name type="scientific">Anaplasma phagocytophilum str. Norway variant1</name>
    <dbReference type="NCBI Taxonomy" id="1392506"/>
    <lineage>
        <taxon>Bacteria</taxon>
        <taxon>Pseudomonadati</taxon>
        <taxon>Pseudomonadota</taxon>
        <taxon>Alphaproteobacteria</taxon>
        <taxon>Rickettsiales</taxon>
        <taxon>Anaplasmataceae</taxon>
        <taxon>Anaplasma</taxon>
        <taxon>phagocytophilum group</taxon>
    </lineage>
</organism>
<name>A0A7H9E1K4_ANAPH</name>
<evidence type="ECO:0000256" key="1">
    <source>
        <dbReference type="SAM" id="Phobius"/>
    </source>
</evidence>
<keyword evidence="1" id="KW-0472">Membrane</keyword>
<feature type="transmembrane region" description="Helical" evidence="1">
    <location>
        <begin position="6"/>
        <end position="29"/>
    </location>
</feature>
<keyword evidence="1" id="KW-0812">Transmembrane</keyword>
<protein>
    <submittedName>
        <fullName evidence="2">YggT family protein</fullName>
    </submittedName>
</protein>
<evidence type="ECO:0000313" key="3">
    <source>
        <dbReference type="Proteomes" id="UP000510938"/>
    </source>
</evidence>
<proteinExistence type="predicted"/>
<dbReference type="Pfam" id="PF02325">
    <property type="entry name" value="CCB3_YggT"/>
    <property type="match status" value="1"/>
</dbReference>